<sequence length="155" mass="16463">MKVITRFFGCALLLICLYACGEDEGLDLDGSEISISDIAGSWNATRAEFDIAGSGASLAIDVVEQGGTVTLVIQSNGRFTLTITETGEDPEISTGQMSFDEDLLVVEFDDSPGDDEFFSIQSTANTLSISGPAEFDLDGDGTDDPARAELDFERA</sequence>
<name>A0ABY2WM26_9FLAO</name>
<comment type="caution">
    <text evidence="3">The sequence shown here is derived from an EMBL/GenBank/DDBJ whole genome shotgun (WGS) entry which is preliminary data.</text>
</comment>
<organism evidence="3 4">
    <name type="scientific">Flagellimonas algicola</name>
    <dbReference type="NCBI Taxonomy" id="2583815"/>
    <lineage>
        <taxon>Bacteria</taxon>
        <taxon>Pseudomonadati</taxon>
        <taxon>Bacteroidota</taxon>
        <taxon>Flavobacteriia</taxon>
        <taxon>Flavobacteriales</taxon>
        <taxon>Flavobacteriaceae</taxon>
        <taxon>Flagellimonas</taxon>
    </lineage>
</organism>
<feature type="compositionally biased region" description="Basic and acidic residues" evidence="1">
    <location>
        <begin position="144"/>
        <end position="155"/>
    </location>
</feature>
<reference evidence="3 4" key="1">
    <citation type="submission" date="2019-05" db="EMBL/GenBank/DDBJ databases">
        <title>Flagellimonas sp. AsT0115, sp. nov., isolated from a marine red algae, Asparagopsis taxiformis.</title>
        <authorList>
            <person name="Kim J."/>
            <person name="Jeong S.E."/>
            <person name="Jeon C.O."/>
        </authorList>
    </citation>
    <scope>NUCLEOTIDE SEQUENCE [LARGE SCALE GENOMIC DNA]</scope>
    <source>
        <strain evidence="3 4">AsT0115</strain>
    </source>
</reference>
<protein>
    <recommendedName>
        <fullName evidence="5">Lipocalin-like protein</fullName>
    </recommendedName>
</protein>
<evidence type="ECO:0000256" key="2">
    <source>
        <dbReference type="SAM" id="SignalP"/>
    </source>
</evidence>
<keyword evidence="2" id="KW-0732">Signal</keyword>
<accession>A0ABY2WM26</accession>
<gene>
    <name evidence="3" type="ORF">FGG15_00515</name>
</gene>
<evidence type="ECO:0000313" key="4">
    <source>
        <dbReference type="Proteomes" id="UP000751614"/>
    </source>
</evidence>
<feature type="chain" id="PRO_5046131882" description="Lipocalin-like protein" evidence="2">
    <location>
        <begin position="22"/>
        <end position="155"/>
    </location>
</feature>
<evidence type="ECO:0000313" key="3">
    <source>
        <dbReference type="EMBL" id="TMU56057.1"/>
    </source>
</evidence>
<feature type="signal peptide" evidence="2">
    <location>
        <begin position="1"/>
        <end position="21"/>
    </location>
</feature>
<feature type="region of interest" description="Disordered" evidence="1">
    <location>
        <begin position="130"/>
        <end position="155"/>
    </location>
</feature>
<keyword evidence="4" id="KW-1185">Reference proteome</keyword>
<evidence type="ECO:0000256" key="1">
    <source>
        <dbReference type="SAM" id="MobiDB-lite"/>
    </source>
</evidence>
<evidence type="ECO:0008006" key="5">
    <source>
        <dbReference type="Google" id="ProtNLM"/>
    </source>
</evidence>
<dbReference type="EMBL" id="VCNI01000001">
    <property type="protein sequence ID" value="TMU56057.1"/>
    <property type="molecule type" value="Genomic_DNA"/>
</dbReference>
<dbReference type="RefSeq" id="WP_138832105.1">
    <property type="nucleotide sequence ID" value="NZ_VCNI01000001.1"/>
</dbReference>
<proteinExistence type="predicted"/>
<dbReference type="Proteomes" id="UP000751614">
    <property type="component" value="Unassembled WGS sequence"/>
</dbReference>